<proteinExistence type="predicted"/>
<dbReference type="RefSeq" id="WP_068899230.1">
    <property type="nucleotide sequence ID" value="NZ_JBHUIF010000020.1"/>
</dbReference>
<dbReference type="STRING" id="1080227.A8L45_03435"/>
<name>A0A1C3ER38_9GAMM</name>
<sequence length="203" mass="22716">MSSSFVSSSINLDESIYPITPSINLIKADELEKLDELGSVEAKAVKKVKSYAARLVDERMRTAEVEIEKQIQQGWESINRWQQETAELRENYINGIESAVVDIVNSVVGQLLNETTEEQKISALVKQLAECKTAPAQGKLYCNPSRATAVRTALSSQRLFWDINSDPTLQFDSLRLESANGEFSIDWEQAVNLLFIDKGKMGL</sequence>
<gene>
    <name evidence="1" type="ORF">A8L45_03435</name>
</gene>
<comment type="caution">
    <text evidence="1">The sequence shown here is derived from an EMBL/GenBank/DDBJ whole genome shotgun (WGS) entry which is preliminary data.</text>
</comment>
<protein>
    <recommendedName>
        <fullName evidence="3">Type III secretion protein</fullName>
    </recommendedName>
</protein>
<dbReference type="AlphaFoldDB" id="A0A1C3ER38"/>
<reference evidence="1 2" key="1">
    <citation type="submission" date="2016-05" db="EMBL/GenBank/DDBJ databases">
        <title>Genomic Taxonomy of the Vibrionaceae.</title>
        <authorList>
            <person name="Gomez-Gil B."/>
            <person name="Enciso-Ibarra J."/>
        </authorList>
    </citation>
    <scope>NUCLEOTIDE SEQUENCE [LARGE SCALE GENOMIC DNA]</scope>
    <source>
        <strain evidence="1 2">CAIM 1920</strain>
    </source>
</reference>
<keyword evidence="2" id="KW-1185">Reference proteome</keyword>
<evidence type="ECO:0000313" key="1">
    <source>
        <dbReference type="EMBL" id="ODA35680.1"/>
    </source>
</evidence>
<dbReference type="Pfam" id="PF06188">
    <property type="entry name" value="HrpE"/>
    <property type="match status" value="1"/>
</dbReference>
<accession>A0A1C3ER38</accession>
<dbReference type="EMBL" id="LYBM01000003">
    <property type="protein sequence ID" value="ODA35680.1"/>
    <property type="molecule type" value="Genomic_DNA"/>
</dbReference>
<dbReference type="InterPro" id="IPR009335">
    <property type="entry name" value="T3SS_HrpE/ATPase_suE"/>
</dbReference>
<organism evidence="1 2">
    <name type="scientific">Veronia pacifica</name>
    <dbReference type="NCBI Taxonomy" id="1080227"/>
    <lineage>
        <taxon>Bacteria</taxon>
        <taxon>Pseudomonadati</taxon>
        <taxon>Pseudomonadota</taxon>
        <taxon>Gammaproteobacteria</taxon>
        <taxon>Vibrionales</taxon>
        <taxon>Vibrionaceae</taxon>
        <taxon>Veronia</taxon>
    </lineage>
</organism>
<dbReference type="Proteomes" id="UP000094936">
    <property type="component" value="Unassembled WGS sequence"/>
</dbReference>
<evidence type="ECO:0008006" key="3">
    <source>
        <dbReference type="Google" id="ProtNLM"/>
    </source>
</evidence>
<evidence type="ECO:0000313" key="2">
    <source>
        <dbReference type="Proteomes" id="UP000094936"/>
    </source>
</evidence>